<protein>
    <submittedName>
        <fullName evidence="1">Uncharacterized protein</fullName>
    </submittedName>
</protein>
<organism evidence="1 2">
    <name type="scientific">Ensete ventricosum</name>
    <name type="common">Abyssinian banana</name>
    <name type="synonym">Musa ensete</name>
    <dbReference type="NCBI Taxonomy" id="4639"/>
    <lineage>
        <taxon>Eukaryota</taxon>
        <taxon>Viridiplantae</taxon>
        <taxon>Streptophyta</taxon>
        <taxon>Embryophyta</taxon>
        <taxon>Tracheophyta</taxon>
        <taxon>Spermatophyta</taxon>
        <taxon>Magnoliopsida</taxon>
        <taxon>Liliopsida</taxon>
        <taxon>Zingiberales</taxon>
        <taxon>Musaceae</taxon>
        <taxon>Ensete</taxon>
    </lineage>
</organism>
<accession>A0A426Z306</accession>
<dbReference type="AlphaFoldDB" id="A0A426Z306"/>
<gene>
    <name evidence="1" type="ORF">B296_00044719</name>
</gene>
<name>A0A426Z306_ENSVE</name>
<sequence length="242" mass="25786">MRKTALPLLSSSAQCCHRCHPPLTLFLPLPSLLPHLSPILFNDHCHPLLPSHLILAALLPHLLAAVVAPPSAAPSFATKIPMLPSSPPCHSPLPPLLPQSRAFLASATLPFSSSITIAAAPSYAAATALKTYACRPYLLCHASLPHLPATALAATFFLSCHYRCLAATASRYRNPPMHSHRLPTTAFFLPCHYRCPITSSSPTAAQPYLLPLPLPSLAPSSETLLSPSIIVIDASAIFHQCS</sequence>
<reference evidence="1 2" key="1">
    <citation type="journal article" date="2014" name="Agronomy (Basel)">
        <title>A Draft Genome Sequence for Ensete ventricosum, the Drought-Tolerant Tree Against Hunger.</title>
        <authorList>
            <person name="Harrison J."/>
            <person name="Moore K.A."/>
            <person name="Paszkiewicz K."/>
            <person name="Jones T."/>
            <person name="Grant M."/>
            <person name="Ambacheew D."/>
            <person name="Muzemil S."/>
            <person name="Studholme D.J."/>
        </authorList>
    </citation>
    <scope>NUCLEOTIDE SEQUENCE [LARGE SCALE GENOMIC DNA]</scope>
</reference>
<dbReference type="EMBL" id="AMZH03008726">
    <property type="protein sequence ID" value="RRT58357.1"/>
    <property type="molecule type" value="Genomic_DNA"/>
</dbReference>
<evidence type="ECO:0000313" key="2">
    <source>
        <dbReference type="Proteomes" id="UP000287651"/>
    </source>
</evidence>
<dbReference type="Proteomes" id="UP000287651">
    <property type="component" value="Unassembled WGS sequence"/>
</dbReference>
<proteinExistence type="predicted"/>
<evidence type="ECO:0000313" key="1">
    <source>
        <dbReference type="EMBL" id="RRT58357.1"/>
    </source>
</evidence>
<comment type="caution">
    <text evidence="1">The sequence shown here is derived from an EMBL/GenBank/DDBJ whole genome shotgun (WGS) entry which is preliminary data.</text>
</comment>